<reference evidence="2 3" key="1">
    <citation type="submission" date="2015-01" db="EMBL/GenBank/DDBJ databases">
        <title>Jeotgalibacillus campisalis genome sequencing.</title>
        <authorList>
            <person name="Goh K.M."/>
            <person name="Chan K.-G."/>
            <person name="Yaakop A.S."/>
            <person name="Ee R."/>
            <person name="Gan H.M."/>
            <person name="Chan C.S."/>
        </authorList>
    </citation>
    <scope>NUCLEOTIDE SEQUENCE [LARGE SCALE GENOMIC DNA]</scope>
    <source>
        <strain evidence="2 3">SF-57</strain>
    </source>
</reference>
<dbReference type="EMBL" id="JXRR01000003">
    <property type="protein sequence ID" value="KIL52620.1"/>
    <property type="molecule type" value="Genomic_DNA"/>
</dbReference>
<dbReference type="Pfam" id="PF13349">
    <property type="entry name" value="DUF4097"/>
    <property type="match status" value="1"/>
</dbReference>
<dbReference type="InterPro" id="IPR025164">
    <property type="entry name" value="Toastrack_DUF4097"/>
</dbReference>
<dbReference type="Gene3D" id="2.160.20.120">
    <property type="match status" value="1"/>
</dbReference>
<dbReference type="Proteomes" id="UP000031972">
    <property type="component" value="Unassembled WGS sequence"/>
</dbReference>
<evidence type="ECO:0000259" key="1">
    <source>
        <dbReference type="Pfam" id="PF13349"/>
    </source>
</evidence>
<protein>
    <recommendedName>
        <fullName evidence="1">DUF4097 domain-containing protein</fullName>
    </recommendedName>
</protein>
<organism evidence="2 3">
    <name type="scientific">Jeotgalibacillus campisalis</name>
    <dbReference type="NCBI Taxonomy" id="220754"/>
    <lineage>
        <taxon>Bacteria</taxon>
        <taxon>Bacillati</taxon>
        <taxon>Bacillota</taxon>
        <taxon>Bacilli</taxon>
        <taxon>Bacillales</taxon>
        <taxon>Caryophanaceae</taxon>
        <taxon>Jeotgalibacillus</taxon>
    </lineage>
</organism>
<comment type="caution">
    <text evidence="2">The sequence shown here is derived from an EMBL/GenBank/DDBJ whole genome shotgun (WGS) entry which is preliminary data.</text>
</comment>
<dbReference type="AlphaFoldDB" id="A0A0C2RQT7"/>
<dbReference type="PATRIC" id="fig|220754.4.peg.559"/>
<name>A0A0C2RQT7_9BACL</name>
<proteinExistence type="predicted"/>
<dbReference type="OrthoDB" id="2940757at2"/>
<gene>
    <name evidence="2" type="ORF">KR50_05490</name>
</gene>
<sequence length="288" mass="31089">MVKNGLAILLIAGALIFLYVNFNEFWPWNAASAAEQETEVRDSVETIKLSVSAINTKIVPVNSDMIRVEGSEKQDITVKDGRKSIEISIKQKGFQLFQFNSKQKNATVFLPEKYANQLQLEVGSGEIDTTEFTQSNPLTLSSLSVKIGSGDIHLGDLNAKKFSYDGSSGEAVIESLSTENGEFNLSSGDVTVSSYKGPLKANVSSGELSAVFKELSDEIDVSVSSGDVNLDLPDDADFNIKGKVSSGNLSNEFPLEDAQVTDRVVEGTHGKGTHQIHVNISSGELTLY</sequence>
<accession>A0A0C2RQT7</accession>
<dbReference type="RefSeq" id="WP_041054515.1">
    <property type="nucleotide sequence ID" value="NZ_JXRR01000003.1"/>
</dbReference>
<keyword evidence="3" id="KW-1185">Reference proteome</keyword>
<evidence type="ECO:0000313" key="3">
    <source>
        <dbReference type="Proteomes" id="UP000031972"/>
    </source>
</evidence>
<feature type="domain" description="DUF4097" evidence="1">
    <location>
        <begin position="45"/>
        <end position="287"/>
    </location>
</feature>
<dbReference type="PANTHER" id="PTHR34094:SF1">
    <property type="entry name" value="PROTEIN FAM185A"/>
    <property type="match status" value="1"/>
</dbReference>
<dbReference type="PANTHER" id="PTHR34094">
    <property type="match status" value="1"/>
</dbReference>
<evidence type="ECO:0000313" key="2">
    <source>
        <dbReference type="EMBL" id="KIL52620.1"/>
    </source>
</evidence>